<reference evidence="6" key="1">
    <citation type="submission" date="2016-05" db="EMBL/GenBank/DDBJ databases">
        <title>Comparative genomics of biotechnologically important yeasts.</title>
        <authorList>
            <consortium name="DOE Joint Genome Institute"/>
            <person name="Riley R."/>
            <person name="Haridas S."/>
            <person name="Wolfe K.H."/>
            <person name="Lopes M.R."/>
            <person name="Hittinger C.T."/>
            <person name="Goker M."/>
            <person name="Salamov A."/>
            <person name="Wisecaver J."/>
            <person name="Long T.M."/>
            <person name="Aerts A.L."/>
            <person name="Barry K."/>
            <person name="Choi C."/>
            <person name="Clum A."/>
            <person name="Coughlan A.Y."/>
            <person name="Deshpande S."/>
            <person name="Douglass A.P."/>
            <person name="Hanson S.J."/>
            <person name="Klenk H.-P."/>
            <person name="Labutti K."/>
            <person name="Lapidus A."/>
            <person name="Lindquist E."/>
            <person name="Lipzen A."/>
            <person name="Meier-Kolthoff J.P."/>
            <person name="Ohm R.A."/>
            <person name="Otillar R.P."/>
            <person name="Pangilinan J."/>
            <person name="Peng Y."/>
            <person name="Rokas A."/>
            <person name="Rosa C.A."/>
            <person name="Scheuner C."/>
            <person name="Sibirny A.A."/>
            <person name="Slot J.C."/>
            <person name="Stielow J.B."/>
            <person name="Sun H."/>
            <person name="Kurtzman C.P."/>
            <person name="Blackwell M."/>
            <person name="Grigoriev I.V."/>
            <person name="Jeffries T.W."/>
        </authorList>
    </citation>
    <scope>NUCLEOTIDE SEQUENCE [LARGE SCALE GENOMIC DNA]</scope>
    <source>
        <strain evidence="6">NRRL Y-12698</strain>
    </source>
</reference>
<dbReference type="PROSITE" id="PS00463">
    <property type="entry name" value="ZN2_CY6_FUNGAL_1"/>
    <property type="match status" value="1"/>
</dbReference>
<dbReference type="OrthoDB" id="5419315at2759"/>
<evidence type="ECO:0000313" key="5">
    <source>
        <dbReference type="EMBL" id="ODQ78200.1"/>
    </source>
</evidence>
<dbReference type="EMBL" id="KV454436">
    <property type="protein sequence ID" value="ODQ78200.1"/>
    <property type="molecule type" value="Genomic_DNA"/>
</dbReference>
<keyword evidence="6" id="KW-1185">Reference proteome</keyword>
<dbReference type="PANTHER" id="PTHR37534">
    <property type="entry name" value="TRANSCRIPTIONAL ACTIVATOR PROTEIN UGA3"/>
    <property type="match status" value="1"/>
</dbReference>
<dbReference type="GO" id="GO:0045944">
    <property type="term" value="P:positive regulation of transcription by RNA polymerase II"/>
    <property type="evidence" value="ECO:0007669"/>
    <property type="project" value="TreeGrafter"/>
</dbReference>
<proteinExistence type="predicted"/>
<dbReference type="InterPro" id="IPR021858">
    <property type="entry name" value="Fun_TF"/>
</dbReference>
<feature type="compositionally biased region" description="Polar residues" evidence="3">
    <location>
        <begin position="677"/>
        <end position="694"/>
    </location>
</feature>
<feature type="domain" description="Zn(2)-C6 fungal-type" evidence="4">
    <location>
        <begin position="117"/>
        <end position="147"/>
    </location>
</feature>
<evidence type="ECO:0000256" key="3">
    <source>
        <dbReference type="SAM" id="MobiDB-lite"/>
    </source>
</evidence>
<dbReference type="Gene3D" id="4.10.240.10">
    <property type="entry name" value="Zn(2)-C6 fungal-type DNA-binding domain"/>
    <property type="match status" value="1"/>
</dbReference>
<dbReference type="Proteomes" id="UP000094336">
    <property type="component" value="Unassembled WGS sequence"/>
</dbReference>
<dbReference type="SMART" id="SM00066">
    <property type="entry name" value="GAL4"/>
    <property type="match status" value="1"/>
</dbReference>
<dbReference type="InterPro" id="IPR036864">
    <property type="entry name" value="Zn2-C6_fun-type_DNA-bd_sf"/>
</dbReference>
<evidence type="ECO:0000256" key="2">
    <source>
        <dbReference type="ARBA" id="ARBA00023242"/>
    </source>
</evidence>
<feature type="compositionally biased region" description="Polar residues" evidence="3">
    <location>
        <begin position="18"/>
        <end position="41"/>
    </location>
</feature>
<name>A0A1E3QKM1_9ASCO</name>
<dbReference type="STRING" id="984486.A0A1E3QKM1"/>
<dbReference type="AlphaFoldDB" id="A0A1E3QKM1"/>
<evidence type="ECO:0000256" key="1">
    <source>
        <dbReference type="ARBA" id="ARBA00004123"/>
    </source>
</evidence>
<feature type="region of interest" description="Disordered" evidence="3">
    <location>
        <begin position="653"/>
        <end position="737"/>
    </location>
</feature>
<organism evidence="5 6">
    <name type="scientific">Babjeviella inositovora NRRL Y-12698</name>
    <dbReference type="NCBI Taxonomy" id="984486"/>
    <lineage>
        <taxon>Eukaryota</taxon>
        <taxon>Fungi</taxon>
        <taxon>Dikarya</taxon>
        <taxon>Ascomycota</taxon>
        <taxon>Saccharomycotina</taxon>
        <taxon>Pichiomycetes</taxon>
        <taxon>Serinales incertae sedis</taxon>
        <taxon>Babjeviella</taxon>
    </lineage>
</organism>
<dbReference type="Pfam" id="PF11951">
    <property type="entry name" value="Fungal_trans_2"/>
    <property type="match status" value="2"/>
</dbReference>
<dbReference type="PROSITE" id="PS50048">
    <property type="entry name" value="ZN2_CY6_FUNGAL_2"/>
    <property type="match status" value="1"/>
</dbReference>
<accession>A0A1E3QKM1</accession>
<dbReference type="GO" id="GO:0005634">
    <property type="term" value="C:nucleus"/>
    <property type="evidence" value="ECO:0007669"/>
    <property type="project" value="UniProtKB-SubCell"/>
</dbReference>
<feature type="region of interest" description="Disordered" evidence="3">
    <location>
        <begin position="168"/>
        <end position="216"/>
    </location>
</feature>
<dbReference type="GeneID" id="30147440"/>
<gene>
    <name evidence="5" type="ORF">BABINDRAFT_162869</name>
</gene>
<feature type="compositionally biased region" description="Low complexity" evidence="3">
    <location>
        <begin position="658"/>
        <end position="676"/>
    </location>
</feature>
<dbReference type="CDD" id="cd00067">
    <property type="entry name" value="GAL4"/>
    <property type="match status" value="1"/>
</dbReference>
<comment type="subcellular location">
    <subcellularLocation>
        <location evidence="1">Nucleus</location>
    </subcellularLocation>
</comment>
<dbReference type="RefSeq" id="XP_018983528.1">
    <property type="nucleotide sequence ID" value="XM_019129587.1"/>
</dbReference>
<dbReference type="PANTHER" id="PTHR37534:SF7">
    <property type="entry name" value="TRANSCRIPTIONAL ACTIVATOR PROTEIN UGA3"/>
    <property type="match status" value="1"/>
</dbReference>
<evidence type="ECO:0000313" key="6">
    <source>
        <dbReference type="Proteomes" id="UP000094336"/>
    </source>
</evidence>
<sequence>MLMTFVNNDAKTDKLQKASPQKASLQKASLQKASPQKAPSQSHRKKDPVSDSASSLLVPTPQNHIFVAPITTKADLSSQMALQSSFYVNPSLDTPTSLSSTTFDYHNGTHKRRSKSGCVTCKIRKKKCDELRPTCGDCQRLGKACVWVGKDMSESEIQDLKRKVETFEDGNKTRKRAHSIKNPDEMPEKERASKRTKVPGSKNPGSGNEGNPEASLFSPFFATTGLPLPSLSPLLNPQTGSPFFYSGTNLHSKPDDEGIHFGITPSPSALNLQDFSKGGSTSLRKGHHHAAHMLPTSLLREFQYAPDTSNGPVQDSVAVNGLPEKAEEIEEINEPHEIPDTCYLSYPSSPMSLSWIMDYSHPEGTCFEAAGASPMSRFLQLPPSEHAGQERYVGQFDYPIYSQPSVSKTLSQSLDPVGVALYQHYRDKVAKMVCIIPQPEANFYLKTFLPMAHVDKGVLYAIIAWSAFHLGGEQYESQGRRYTEMSLKHIQQANTTGTPKASARNSQIIKLANLLILSSAEICHGDVKKWSVYLAWAYALIKNNIGGLHHLKNSGDSDQEWLAANFAYHDVMASSISERGTYFPIEDYDDLDFEGGGRTLSHTNAMQPHSMAGVNPLHGICKPLFNVIGEISTFSLEVKKVLKGSHWLPDGSTCSTRSSLQYDDSGSNSSSSSKTSPKNTGNDPRNNSAPQTGYSMYDDPNCGFQPMRPQSPSSLLNRVYGSLDDGGMPPEKPNQDNSFAKLESLFGGFPEETHEYNGHSILENDEINKQDVIRFALQRSKILEAKIDKCKPTANSLATISGANLQWQLTLFELMQATAKLHLRQSILKINSSCLETQMLLHDALKYIDVIITTPLNSSLCFPIFIAGINCVSKTDRNTMRKRFEKLYKDCKAGNIQRIKSVMEKVWSKNPNGDTIIDWFSIVKRLDWDLSFA</sequence>
<keyword evidence="2" id="KW-0539">Nucleus</keyword>
<dbReference type="InterPro" id="IPR001138">
    <property type="entry name" value="Zn2Cys6_DnaBD"/>
</dbReference>
<dbReference type="Pfam" id="PF00172">
    <property type="entry name" value="Zn_clus"/>
    <property type="match status" value="1"/>
</dbReference>
<feature type="compositionally biased region" description="Basic and acidic residues" evidence="3">
    <location>
        <begin position="181"/>
        <end position="193"/>
    </location>
</feature>
<protein>
    <recommendedName>
        <fullName evidence="4">Zn(2)-C6 fungal-type domain-containing protein</fullName>
    </recommendedName>
</protein>
<dbReference type="SUPFAM" id="SSF57701">
    <property type="entry name" value="Zn2/Cys6 DNA-binding domain"/>
    <property type="match status" value="1"/>
</dbReference>
<dbReference type="GO" id="GO:0000976">
    <property type="term" value="F:transcription cis-regulatory region binding"/>
    <property type="evidence" value="ECO:0007669"/>
    <property type="project" value="TreeGrafter"/>
</dbReference>
<dbReference type="GO" id="GO:0000981">
    <property type="term" value="F:DNA-binding transcription factor activity, RNA polymerase II-specific"/>
    <property type="evidence" value="ECO:0007669"/>
    <property type="project" value="InterPro"/>
</dbReference>
<evidence type="ECO:0000259" key="4">
    <source>
        <dbReference type="PROSITE" id="PS50048"/>
    </source>
</evidence>
<dbReference type="GO" id="GO:0008270">
    <property type="term" value="F:zinc ion binding"/>
    <property type="evidence" value="ECO:0007669"/>
    <property type="project" value="InterPro"/>
</dbReference>
<feature type="region of interest" description="Disordered" evidence="3">
    <location>
        <begin position="1"/>
        <end position="56"/>
    </location>
</feature>